<protein>
    <submittedName>
        <fullName evidence="1">Uncharacterized protein</fullName>
    </submittedName>
</protein>
<sequence>MATSDESTVEPPRAWVEDFLDSEVEIRGVLNDVREAHVLGESETVREKLRAFAQTENGIFRVVALAVLDVETFYTDLKDQYEDESPPIETLQAIGSDFDRLADDLELVLSERMNEFRNPRPGLRRGFRYSEETQLPRLDYDVYSGDVKLCQFIHPPSQALVLVQSILHSTRKLLEQVEANSDPIAETERERIANMHNHLSEELTEMAAYIEATDGEETGGELEPFDDWSFY</sequence>
<organism evidence="1 2">
    <name type="scientific">Haloarcula saliterrae</name>
    <dbReference type="NCBI Taxonomy" id="2950534"/>
    <lineage>
        <taxon>Archaea</taxon>
        <taxon>Methanobacteriati</taxon>
        <taxon>Methanobacteriota</taxon>
        <taxon>Stenosarchaea group</taxon>
        <taxon>Halobacteria</taxon>
        <taxon>Halobacteriales</taxon>
        <taxon>Haloarculaceae</taxon>
        <taxon>Haloarcula</taxon>
    </lineage>
</organism>
<reference evidence="1 2" key="1">
    <citation type="submission" date="2022-06" db="EMBL/GenBank/DDBJ databases">
        <title>Haloarcula sp. a new haloarchaeum isolate from saline soil.</title>
        <authorList>
            <person name="Strakova D."/>
            <person name="Galisteo C."/>
            <person name="Sanchez-Porro C."/>
            <person name="Ventosa A."/>
        </authorList>
    </citation>
    <scope>NUCLEOTIDE SEQUENCE [LARGE SCALE GENOMIC DNA]</scope>
    <source>
        <strain evidence="1 2">S1CR25-12</strain>
    </source>
</reference>
<gene>
    <name evidence="1" type="ORF">NDI56_14120</name>
</gene>
<dbReference type="EMBL" id="JAMQON010000004">
    <property type="protein sequence ID" value="MDS0260538.1"/>
    <property type="molecule type" value="Genomic_DNA"/>
</dbReference>
<evidence type="ECO:0000313" key="2">
    <source>
        <dbReference type="Proteomes" id="UP001259659"/>
    </source>
</evidence>
<dbReference type="Proteomes" id="UP001259659">
    <property type="component" value="Unassembled WGS sequence"/>
</dbReference>
<accession>A0ABU2FF17</accession>
<keyword evidence="2" id="KW-1185">Reference proteome</keyword>
<evidence type="ECO:0000313" key="1">
    <source>
        <dbReference type="EMBL" id="MDS0260538.1"/>
    </source>
</evidence>
<proteinExistence type="predicted"/>
<dbReference type="RefSeq" id="WP_310920251.1">
    <property type="nucleotide sequence ID" value="NZ_JAMQON010000004.1"/>
</dbReference>
<name>A0ABU2FF17_9EURY</name>
<comment type="caution">
    <text evidence="1">The sequence shown here is derived from an EMBL/GenBank/DDBJ whole genome shotgun (WGS) entry which is preliminary data.</text>
</comment>